<evidence type="ECO:0000256" key="3">
    <source>
        <dbReference type="ARBA" id="ARBA00022801"/>
    </source>
</evidence>
<dbReference type="GO" id="GO:0008234">
    <property type="term" value="F:cysteine-type peptidase activity"/>
    <property type="evidence" value="ECO:0007669"/>
    <property type="project" value="UniProtKB-KW"/>
</dbReference>
<accession>A0A443SC66</accession>
<evidence type="ECO:0000313" key="9">
    <source>
        <dbReference type="Proteomes" id="UP000288716"/>
    </source>
</evidence>
<evidence type="ECO:0000313" key="8">
    <source>
        <dbReference type="EMBL" id="RWS25097.1"/>
    </source>
</evidence>
<sequence length="275" mass="30361">MKVVNHNIEADLGLHSYRKGINKFSDLTNKEFSSIYMGNRVENKNNSSIFKSDTKTLPKSVDWRTKGIVTPVKNQYACGSCWAFSAVASLEGQHAKKYGKLVSLSEQNLVDCSRKYGNYGCNGGYVTKAFEYIKDNNGVDTETSYPYVGFDDECHFESRSVGANVTGFTNIESGSEEALQQATATIGPISVAIDATDFQDYHGGIFDDKQCETGSMFLHHAVTVIGYGVDEKTGAQYWLVKNSWGSDWGEQGYIRMSRNKNNQCGIATSATFPLV</sequence>
<gene>
    <name evidence="8" type="ORF">B4U80_08227</name>
</gene>
<dbReference type="SMART" id="SM00645">
    <property type="entry name" value="Pept_C1"/>
    <property type="match status" value="1"/>
</dbReference>
<proteinExistence type="inferred from homology"/>
<dbReference type="Gene3D" id="3.90.70.10">
    <property type="entry name" value="Cysteine proteinases"/>
    <property type="match status" value="1"/>
</dbReference>
<evidence type="ECO:0000259" key="7">
    <source>
        <dbReference type="SMART" id="SM00645"/>
    </source>
</evidence>
<name>A0A443SC66_9ACAR</name>
<keyword evidence="6" id="KW-1015">Disulfide bond</keyword>
<keyword evidence="2" id="KW-0645">Protease</keyword>
<evidence type="ECO:0000256" key="5">
    <source>
        <dbReference type="ARBA" id="ARBA00023145"/>
    </source>
</evidence>
<dbReference type="InterPro" id="IPR025661">
    <property type="entry name" value="Pept_asp_AS"/>
</dbReference>
<comment type="caution">
    <text evidence="8">The sequence shown here is derived from an EMBL/GenBank/DDBJ whole genome shotgun (WGS) entry which is preliminary data.</text>
</comment>
<dbReference type="GO" id="GO:0006508">
    <property type="term" value="P:proteolysis"/>
    <property type="evidence" value="ECO:0007669"/>
    <property type="project" value="UniProtKB-KW"/>
</dbReference>
<dbReference type="InterPro" id="IPR039417">
    <property type="entry name" value="Peptidase_C1A_papain-like"/>
</dbReference>
<evidence type="ECO:0000256" key="4">
    <source>
        <dbReference type="ARBA" id="ARBA00022807"/>
    </source>
</evidence>
<dbReference type="PROSITE" id="PS00139">
    <property type="entry name" value="THIOL_PROTEASE_CYS"/>
    <property type="match status" value="1"/>
</dbReference>
<dbReference type="InterPro" id="IPR025660">
    <property type="entry name" value="Pept_his_AS"/>
</dbReference>
<feature type="domain" description="Peptidase C1A papain C-terminal" evidence="7">
    <location>
        <begin position="57"/>
        <end position="274"/>
    </location>
</feature>
<dbReference type="PRINTS" id="PR00705">
    <property type="entry name" value="PAPAIN"/>
</dbReference>
<comment type="similarity">
    <text evidence="1">Belongs to the peptidase C1 family.</text>
</comment>
<evidence type="ECO:0000256" key="2">
    <source>
        <dbReference type="ARBA" id="ARBA00022670"/>
    </source>
</evidence>
<dbReference type="Pfam" id="PF08246">
    <property type="entry name" value="Inhibitor_I29"/>
    <property type="match status" value="1"/>
</dbReference>
<dbReference type="InterPro" id="IPR000169">
    <property type="entry name" value="Pept_cys_AS"/>
</dbReference>
<organism evidence="8 9">
    <name type="scientific">Leptotrombidium deliense</name>
    <dbReference type="NCBI Taxonomy" id="299467"/>
    <lineage>
        <taxon>Eukaryota</taxon>
        <taxon>Metazoa</taxon>
        <taxon>Ecdysozoa</taxon>
        <taxon>Arthropoda</taxon>
        <taxon>Chelicerata</taxon>
        <taxon>Arachnida</taxon>
        <taxon>Acari</taxon>
        <taxon>Acariformes</taxon>
        <taxon>Trombidiformes</taxon>
        <taxon>Prostigmata</taxon>
        <taxon>Anystina</taxon>
        <taxon>Parasitengona</taxon>
        <taxon>Trombiculoidea</taxon>
        <taxon>Trombiculidae</taxon>
        <taxon>Leptotrombidium</taxon>
    </lineage>
</organism>
<keyword evidence="4" id="KW-0788">Thiol protease</keyword>
<dbReference type="InterPro" id="IPR000668">
    <property type="entry name" value="Peptidase_C1A_C"/>
</dbReference>
<dbReference type="Proteomes" id="UP000288716">
    <property type="component" value="Unassembled WGS sequence"/>
</dbReference>
<evidence type="ECO:0000256" key="6">
    <source>
        <dbReference type="ARBA" id="ARBA00023157"/>
    </source>
</evidence>
<dbReference type="CDD" id="cd02248">
    <property type="entry name" value="Peptidase_C1A"/>
    <property type="match status" value="1"/>
</dbReference>
<dbReference type="PANTHER" id="PTHR12411">
    <property type="entry name" value="CYSTEINE PROTEASE FAMILY C1-RELATED"/>
    <property type="match status" value="1"/>
</dbReference>
<dbReference type="InterPro" id="IPR013128">
    <property type="entry name" value="Peptidase_C1A"/>
</dbReference>
<dbReference type="AlphaFoldDB" id="A0A443SC66"/>
<dbReference type="InterPro" id="IPR013201">
    <property type="entry name" value="Prot_inhib_I29"/>
</dbReference>
<evidence type="ECO:0000256" key="1">
    <source>
        <dbReference type="ARBA" id="ARBA00008455"/>
    </source>
</evidence>
<keyword evidence="3" id="KW-0378">Hydrolase</keyword>
<protein>
    <submittedName>
        <fullName evidence="8">Cathepsin L-like protein</fullName>
    </submittedName>
</protein>
<dbReference type="Pfam" id="PF00112">
    <property type="entry name" value="Peptidase_C1"/>
    <property type="match status" value="1"/>
</dbReference>
<dbReference type="OrthoDB" id="10253408at2759"/>
<dbReference type="VEuPathDB" id="VectorBase:LDEU006943"/>
<dbReference type="SUPFAM" id="SSF54001">
    <property type="entry name" value="Cysteine proteinases"/>
    <property type="match status" value="1"/>
</dbReference>
<dbReference type="InterPro" id="IPR038765">
    <property type="entry name" value="Papain-like_cys_pep_sf"/>
</dbReference>
<dbReference type="EMBL" id="NCKV01004053">
    <property type="protein sequence ID" value="RWS25097.1"/>
    <property type="molecule type" value="Genomic_DNA"/>
</dbReference>
<keyword evidence="9" id="KW-1185">Reference proteome</keyword>
<reference evidence="8 9" key="1">
    <citation type="journal article" date="2018" name="Gigascience">
        <title>Genomes of trombidid mites reveal novel predicted allergens and laterally-transferred genes associated with secondary metabolism.</title>
        <authorList>
            <person name="Dong X."/>
            <person name="Chaisiri K."/>
            <person name="Xia D."/>
            <person name="Armstrong S.D."/>
            <person name="Fang Y."/>
            <person name="Donnelly M.J."/>
            <person name="Kadowaki T."/>
            <person name="McGarry J.W."/>
            <person name="Darby A.C."/>
            <person name="Makepeace B.L."/>
        </authorList>
    </citation>
    <scope>NUCLEOTIDE SEQUENCE [LARGE SCALE GENOMIC DNA]</scope>
    <source>
        <strain evidence="8">UoL-UT</strain>
    </source>
</reference>
<dbReference type="FunFam" id="3.90.70.10:FF:000006">
    <property type="entry name" value="Cathepsin S"/>
    <property type="match status" value="1"/>
</dbReference>
<dbReference type="STRING" id="299467.A0A443SC66"/>
<dbReference type="PROSITE" id="PS00639">
    <property type="entry name" value="THIOL_PROTEASE_HIS"/>
    <property type="match status" value="1"/>
</dbReference>
<keyword evidence="5" id="KW-0865">Zymogen</keyword>
<dbReference type="PROSITE" id="PS00640">
    <property type="entry name" value="THIOL_PROTEASE_ASN"/>
    <property type="match status" value="1"/>
</dbReference>